<dbReference type="Pfam" id="PF13704">
    <property type="entry name" value="Glyco_tranf_2_4"/>
    <property type="match status" value="1"/>
</dbReference>
<dbReference type="AlphaFoldDB" id="A0A4V3AP70"/>
<evidence type="ECO:0000313" key="1">
    <source>
        <dbReference type="EMBL" id="TDK34586.1"/>
    </source>
</evidence>
<dbReference type="SUPFAM" id="SSF53448">
    <property type="entry name" value="Nucleotide-diphospho-sugar transferases"/>
    <property type="match status" value="1"/>
</dbReference>
<sequence>MPALCKATTGDVSCRPAGTFPCYRFDNGRRTDCKEKSCLVGPQQQETGRRRRAIGGRTILDYPFKSERPDIRRGWWDKLRTAYETARITRRERRNKKPVELSPVAQVSRLGTTDIPLVFITHNDMAILPFFLRHYRQLGVTRFICVDDVSQDGTREFLAEQPDVDLWVSPIRYKEARRGRRWRETLFARYGYDRWYVNVDSDEFLFYDQCESKTLGTLITTLEKHDVKRLAAPMLDMYPGPGSIQPDAEQGFAWEFSNYFDASGYDAKLDKRGVSLKGGPRKRRFGEANELMKYPLIFWDRSCFFGSSPHRPLPYDRNFSSDWGVLLHFKFFTNYRDKITEAANAEQHHNNSQHYKAMEAELQLGELELTDKISSPFRDAQQLADLGFITSSDLN</sequence>
<dbReference type="InterPro" id="IPR029044">
    <property type="entry name" value="Nucleotide-diphossugar_trans"/>
</dbReference>
<protein>
    <submittedName>
        <fullName evidence="1">Glycosyltransferase family 2 protein</fullName>
    </submittedName>
</protein>
<dbReference type="OrthoDB" id="3010234at2"/>
<proteinExistence type="predicted"/>
<name>A0A4V3AP70_9HYPH</name>
<dbReference type="EMBL" id="SMTL01000004">
    <property type="protein sequence ID" value="TDK34586.1"/>
    <property type="molecule type" value="Genomic_DNA"/>
</dbReference>
<keyword evidence="1" id="KW-0808">Transferase</keyword>
<evidence type="ECO:0000313" key="2">
    <source>
        <dbReference type="Proteomes" id="UP000295238"/>
    </source>
</evidence>
<accession>A0A4V3AP70</accession>
<gene>
    <name evidence="1" type="ORF">E2F50_17275</name>
</gene>
<comment type="caution">
    <text evidence="1">The sequence shown here is derived from an EMBL/GenBank/DDBJ whole genome shotgun (WGS) entry which is preliminary data.</text>
</comment>
<dbReference type="Proteomes" id="UP000295238">
    <property type="component" value="Unassembled WGS sequence"/>
</dbReference>
<organism evidence="1 2">
    <name type="scientific">Rhizobium deserti</name>
    <dbReference type="NCBI Taxonomy" id="2547961"/>
    <lineage>
        <taxon>Bacteria</taxon>
        <taxon>Pseudomonadati</taxon>
        <taxon>Pseudomonadota</taxon>
        <taxon>Alphaproteobacteria</taxon>
        <taxon>Hyphomicrobiales</taxon>
        <taxon>Rhizobiaceae</taxon>
        <taxon>Rhizobium/Agrobacterium group</taxon>
        <taxon>Rhizobium</taxon>
    </lineage>
</organism>
<dbReference type="GO" id="GO:0016740">
    <property type="term" value="F:transferase activity"/>
    <property type="evidence" value="ECO:0007669"/>
    <property type="project" value="UniProtKB-KW"/>
</dbReference>
<keyword evidence="2" id="KW-1185">Reference proteome</keyword>
<reference evidence="1 2" key="1">
    <citation type="submission" date="2019-03" db="EMBL/GenBank/DDBJ databases">
        <title>Rhizobium sp. nov., an bacterium isolated from biocrust in Mu Us Desert.</title>
        <authorList>
            <person name="Lixiong L."/>
        </authorList>
    </citation>
    <scope>NUCLEOTIDE SEQUENCE [LARGE SCALE GENOMIC DNA]</scope>
    <source>
        <strain evidence="1 2">SPY-1</strain>
    </source>
</reference>